<dbReference type="Gene3D" id="3.30.1490.70">
    <property type="match status" value="1"/>
</dbReference>
<dbReference type="InterPro" id="IPR041948">
    <property type="entry name" value="Rnl1/2_C_sf"/>
</dbReference>
<reference evidence="2" key="1">
    <citation type="journal article" date="2020" name="Nature">
        <title>Giant virus diversity and host interactions through global metagenomics.</title>
        <authorList>
            <person name="Schulz F."/>
            <person name="Roux S."/>
            <person name="Paez-Espino D."/>
            <person name="Jungbluth S."/>
            <person name="Walsh D.A."/>
            <person name="Denef V.J."/>
            <person name="McMahon K.D."/>
            <person name="Konstantinidis K.T."/>
            <person name="Eloe-Fadrosh E.A."/>
            <person name="Kyrpides N.C."/>
            <person name="Woyke T."/>
        </authorList>
    </citation>
    <scope>NUCLEOTIDE SEQUENCE</scope>
    <source>
        <strain evidence="2">GVMAG-M-3300023179-71</strain>
    </source>
</reference>
<dbReference type="Gene3D" id="3.30.470.30">
    <property type="entry name" value="DNA ligase/mRNA capping enzyme"/>
    <property type="match status" value="1"/>
</dbReference>
<dbReference type="InterPro" id="IPR021122">
    <property type="entry name" value="RNA_ligase_dom_REL/Rnl2"/>
</dbReference>
<accession>A0A6C0H5K2</accession>
<organism evidence="2">
    <name type="scientific">viral metagenome</name>
    <dbReference type="NCBI Taxonomy" id="1070528"/>
    <lineage>
        <taxon>unclassified sequences</taxon>
        <taxon>metagenomes</taxon>
        <taxon>organismal metagenomes</taxon>
    </lineage>
</organism>
<evidence type="ECO:0000313" key="2">
    <source>
        <dbReference type="EMBL" id="QHT75486.1"/>
    </source>
</evidence>
<dbReference type="EMBL" id="MN739879">
    <property type="protein sequence ID" value="QHT75486.1"/>
    <property type="molecule type" value="Genomic_DNA"/>
</dbReference>
<dbReference type="AlphaFoldDB" id="A0A6C0H5K2"/>
<name>A0A6C0H5K2_9ZZZZ</name>
<protein>
    <recommendedName>
        <fullName evidence="1">RNA ligase domain-containing protein</fullName>
    </recommendedName>
</protein>
<feature type="domain" description="RNA ligase" evidence="1">
    <location>
        <begin position="23"/>
        <end position="213"/>
    </location>
</feature>
<dbReference type="Gene3D" id="1.10.10.1810">
    <property type="entry name" value="RNA ligase"/>
    <property type="match status" value="1"/>
</dbReference>
<sequence length="304" mass="35994">MFSEYEHMINDKKIKEMDKMELWVATEKIHGTNLSFICRGTDEIVGCRRHGILKNGEYFMNYEKILEKYKKDMLGINEEIKKEYKDLNQIQIYGELFGGNYNGKKENGSIKIQKGIDYIPNNDYMVFDIKIMLNSGEIFYYDFDKLIKLLSVFELKLVPIIKIDVIDEILKLDPVFESMVYMQYGLPKIKGNNAEGYVIKMIKGENRSIFKYKNPSFNEIKMERVELAPKVKNRYISIILNYVCENRFNNVKTKLVNEKEIYDALYEDLMVDFLEDNSEISENELNECKKIVKNVIKNRVDKWI</sequence>
<dbReference type="SUPFAM" id="SSF56091">
    <property type="entry name" value="DNA ligase/mRNA capping enzyme, catalytic domain"/>
    <property type="match status" value="1"/>
</dbReference>
<proteinExistence type="predicted"/>
<dbReference type="Pfam" id="PF09414">
    <property type="entry name" value="RNA_ligase"/>
    <property type="match status" value="1"/>
</dbReference>
<evidence type="ECO:0000259" key="1">
    <source>
        <dbReference type="Pfam" id="PF09414"/>
    </source>
</evidence>